<feature type="domain" description="VASt" evidence="8">
    <location>
        <begin position="880"/>
        <end position="1051"/>
    </location>
</feature>
<dbReference type="FunCoup" id="F0X8L0">
    <property type="interactions" value="55"/>
</dbReference>
<dbReference type="EMBL" id="GL629735">
    <property type="protein sequence ID" value="EFX05740.1"/>
    <property type="molecule type" value="Genomic_DNA"/>
</dbReference>
<comment type="similarity">
    <text evidence="2">Belongs to the YSP2 family.</text>
</comment>
<feature type="compositionally biased region" description="Basic residues" evidence="6">
    <location>
        <begin position="17"/>
        <end position="35"/>
    </location>
</feature>
<reference evidence="9 10" key="1">
    <citation type="journal article" date="2011" name="Proc. Natl. Acad. Sci. U.S.A.">
        <title>Genome and transcriptome analyses of the mountain pine beetle-fungal symbiont Grosmannia clavigera, a lodgepole pine pathogen.</title>
        <authorList>
            <person name="DiGuistini S."/>
            <person name="Wang Y."/>
            <person name="Liao N.Y."/>
            <person name="Taylor G."/>
            <person name="Tanguay P."/>
            <person name="Feau N."/>
            <person name="Henrissat B."/>
            <person name="Chan S.K."/>
            <person name="Hesse-Orce U."/>
            <person name="Alamouti S.M."/>
            <person name="Tsui C.K.M."/>
            <person name="Docking R.T."/>
            <person name="Levasseur A."/>
            <person name="Haridas S."/>
            <person name="Robertson G."/>
            <person name="Birol I."/>
            <person name="Holt R.A."/>
            <person name="Marra M.A."/>
            <person name="Hamelin R.C."/>
            <person name="Hirst M."/>
            <person name="Jones S.J.M."/>
            <person name="Bohlmann J."/>
            <person name="Breuil C."/>
        </authorList>
    </citation>
    <scope>NUCLEOTIDE SEQUENCE [LARGE SCALE GENOMIC DNA]</scope>
    <source>
        <strain evidence="10">kw1407 / UAMH 11150</strain>
    </source>
</reference>
<dbReference type="OrthoDB" id="2162691at2759"/>
<feature type="compositionally biased region" description="Acidic residues" evidence="6">
    <location>
        <begin position="433"/>
        <end position="444"/>
    </location>
</feature>
<feature type="compositionally biased region" description="Low complexity" evidence="6">
    <location>
        <begin position="328"/>
        <end position="349"/>
    </location>
</feature>
<feature type="compositionally biased region" description="Low complexity" evidence="6">
    <location>
        <begin position="84"/>
        <end position="104"/>
    </location>
</feature>
<organism evidence="10">
    <name type="scientific">Grosmannia clavigera (strain kw1407 / UAMH 11150)</name>
    <name type="common">Blue stain fungus</name>
    <name type="synonym">Graphiocladiella clavigera</name>
    <dbReference type="NCBI Taxonomy" id="655863"/>
    <lineage>
        <taxon>Eukaryota</taxon>
        <taxon>Fungi</taxon>
        <taxon>Dikarya</taxon>
        <taxon>Ascomycota</taxon>
        <taxon>Pezizomycotina</taxon>
        <taxon>Sordariomycetes</taxon>
        <taxon>Sordariomycetidae</taxon>
        <taxon>Ophiostomatales</taxon>
        <taxon>Ophiostomataceae</taxon>
        <taxon>Leptographium</taxon>
    </lineage>
</organism>
<keyword evidence="3 7" id="KW-0812">Transmembrane</keyword>
<keyword evidence="4 7" id="KW-1133">Transmembrane helix</keyword>
<dbReference type="InterPro" id="IPR031968">
    <property type="entry name" value="VASt"/>
</dbReference>
<sequence length="1258" mass="133465">MIETNISAASSPSTNGSHKKHLIPRSISVRRRRKSLSSGHSSGNGSLNDTTMSPQSRGRDVRSRDAPDGSDGDESLSQADERGAAAGASATDLPLPAPLSSHPSQIGYLTTSSPLVQAEYVHGVRTPTQSDYERLGRTSTLSAKPTNSGAFVPTSTVTIQTGLAPPPSKVRRSPSPAGRFRDVFKSRKSSSTANSSPERERQHPDHNQLDRSIKSPETRNPNISAAPSPVAPPPVQTPIPDASSAEGANHNGEPSDASRVKAADRFRRLSKGQKIETGLIAVRPETPPSSETSAPVIVNTPPTPTESIHPVALSGTRHRASPGTATLPSIDAPNASPAASISSSSMISQRRARAGSLGPSKLSNYTLAPISPNPDYGQAGQTTPSSGFFSSMFSVAQNATNSLSNAVTNTNISSPWNSNNKKPGTTTSGREYDADDGQEAEGVEVESSLDLGLAPSLTSSQPKEPAVKTLGLGDLSLSQLGIIDQPEEEEETKAAVAIPPAAHVQSRMSEGGFESRRRSESAPADPSILNNPSEQEEHGADDAALLAVRPLSVSDGTGHEDGTPPTTSINGDKEKAFALHRSGSAKSAHGRRRGRNSSAAKGGASNTIAAAVAAANLSGVNPTVPGNAPKLTGFAVASKKRNREFHNLFKSVPDDDYLIEDYSCALQREILAHGRLYVSEGYICFSSNILGWVTTLVMSFDEVVSVEKRSTALVFKNGLMISTLHAKHIFASFASRDSTYDLIVKIWKLGHPSLQSSLNGVHIDETGGDKTEKIEDRGDVSVESRSLSASEDESEDDSDEVYDEDAEDEDMHETAYVSDAGGAAADTGAEKAVTRKTSGTASNGAAADKPKDATAPAAGGDFPGPLTHAATDCGDTGSHYDRILADDVIGAPLGKVFGYVFGATSATWMIKWLSNDQKCLDVQVSDKKGLGPDNKTRTISYVKPLNAPIGPKQTKCIVTETVEAIDFDKAINVTCATQTPDVPSGNVFTVKTKYCFSWAENNATRVQINCTIEWTGKSWLKAPIEKGANDGQTQYSKDLFASLKEALLSSSRSRAVAGEDGPGAKGRKKGRKGKPAPLSGPTREVESVAKKPEVKADWGPLEPVRGLVEPLMDVVQPLLTGNVMYGLLVGLLVAAWFGFGLTSRRQPPMGQPGQLGYGGSSSDLGYRAAYPERVAAYDEIWQREESELWSWLEERVGLDRRMDGASAGSKRGMDARVVQDKLHDDPMDSRDIQEAIRVTEEKLRVLRSVVERQAGGSA</sequence>
<evidence type="ECO:0000313" key="10">
    <source>
        <dbReference type="Proteomes" id="UP000007796"/>
    </source>
</evidence>
<protein>
    <submittedName>
        <fullName evidence="9">Gram domain containing protein</fullName>
    </submittedName>
</protein>
<dbReference type="Pfam" id="PF16016">
    <property type="entry name" value="VASt"/>
    <property type="match status" value="1"/>
</dbReference>
<feature type="compositionally biased region" description="Acidic residues" evidence="6">
    <location>
        <begin position="790"/>
        <end position="811"/>
    </location>
</feature>
<keyword evidence="5 7" id="KW-0472">Membrane</keyword>
<evidence type="ECO:0000256" key="6">
    <source>
        <dbReference type="SAM" id="MobiDB-lite"/>
    </source>
</evidence>
<dbReference type="AlphaFoldDB" id="F0X8L0"/>
<dbReference type="GO" id="GO:0140268">
    <property type="term" value="C:endoplasmic reticulum-plasma membrane contact site"/>
    <property type="evidence" value="ECO:0007669"/>
    <property type="project" value="TreeGrafter"/>
</dbReference>
<proteinExistence type="inferred from homology"/>
<dbReference type="PANTHER" id="PTHR23319:SF4">
    <property type="entry name" value="GRAM DOMAIN CONTAINING 1B, ISOFORM E"/>
    <property type="match status" value="1"/>
</dbReference>
<dbReference type="InterPro" id="IPR004182">
    <property type="entry name" value="GRAM"/>
</dbReference>
<evidence type="ECO:0000256" key="2">
    <source>
        <dbReference type="ARBA" id="ARBA00006582"/>
    </source>
</evidence>
<gene>
    <name evidence="9" type="ORF">CMQ_3809</name>
</gene>
<feature type="region of interest" description="Disordered" evidence="6">
    <location>
        <begin position="758"/>
        <end position="860"/>
    </location>
</feature>
<feature type="compositionally biased region" description="Polar residues" evidence="6">
    <location>
        <begin position="1"/>
        <end position="16"/>
    </location>
</feature>
<evidence type="ECO:0000256" key="4">
    <source>
        <dbReference type="ARBA" id="ARBA00022989"/>
    </source>
</evidence>
<dbReference type="Pfam" id="PF02893">
    <property type="entry name" value="GRAM"/>
    <property type="match status" value="1"/>
</dbReference>
<dbReference type="GO" id="GO:0005739">
    <property type="term" value="C:mitochondrion"/>
    <property type="evidence" value="ECO:0007669"/>
    <property type="project" value="TreeGrafter"/>
</dbReference>
<name>F0X8L0_GROCL</name>
<dbReference type="GO" id="GO:0005789">
    <property type="term" value="C:endoplasmic reticulum membrane"/>
    <property type="evidence" value="ECO:0007669"/>
    <property type="project" value="TreeGrafter"/>
</dbReference>
<evidence type="ECO:0000256" key="5">
    <source>
        <dbReference type="ARBA" id="ARBA00023136"/>
    </source>
</evidence>
<feature type="compositionally biased region" description="Basic and acidic residues" evidence="6">
    <location>
        <begin position="197"/>
        <end position="217"/>
    </location>
</feature>
<dbReference type="GO" id="GO:0005886">
    <property type="term" value="C:plasma membrane"/>
    <property type="evidence" value="ECO:0007669"/>
    <property type="project" value="TreeGrafter"/>
</dbReference>
<feature type="region of interest" description="Disordered" evidence="6">
    <location>
        <begin position="124"/>
        <end position="261"/>
    </location>
</feature>
<feature type="region of interest" description="Disordered" evidence="6">
    <location>
        <begin position="580"/>
        <end position="605"/>
    </location>
</feature>
<dbReference type="GO" id="GO:0032934">
    <property type="term" value="F:sterol binding"/>
    <property type="evidence" value="ECO:0007669"/>
    <property type="project" value="TreeGrafter"/>
</dbReference>
<dbReference type="RefSeq" id="XP_014175222.1">
    <property type="nucleotide sequence ID" value="XM_014319747.1"/>
</dbReference>
<dbReference type="GeneID" id="25976950"/>
<feature type="region of interest" description="Disordered" evidence="6">
    <location>
        <begin position="500"/>
        <end position="540"/>
    </location>
</feature>
<feature type="region of interest" description="Disordered" evidence="6">
    <location>
        <begin position="1"/>
        <end position="110"/>
    </location>
</feature>
<dbReference type="HOGENOM" id="CLU_006864_0_0_1"/>
<feature type="transmembrane region" description="Helical" evidence="7">
    <location>
        <begin position="1123"/>
        <end position="1141"/>
    </location>
</feature>
<feature type="compositionally biased region" description="Polar residues" evidence="6">
    <location>
        <begin position="409"/>
        <end position="429"/>
    </location>
</feature>
<comment type="subcellular location">
    <subcellularLocation>
        <location evidence="1">Membrane</location>
        <topology evidence="1">Single-pass membrane protein</topology>
    </subcellularLocation>
</comment>
<dbReference type="InterPro" id="IPR011993">
    <property type="entry name" value="PH-like_dom_sf"/>
</dbReference>
<feature type="compositionally biased region" description="Basic and acidic residues" evidence="6">
    <location>
        <begin position="1083"/>
        <end position="1092"/>
    </location>
</feature>
<feature type="compositionally biased region" description="Basic and acidic residues" evidence="6">
    <location>
        <begin position="762"/>
        <end position="782"/>
    </location>
</feature>
<dbReference type="InterPro" id="IPR051482">
    <property type="entry name" value="Cholesterol_transport"/>
</dbReference>
<dbReference type="InParanoid" id="F0X8L0"/>
<evidence type="ECO:0000256" key="1">
    <source>
        <dbReference type="ARBA" id="ARBA00004167"/>
    </source>
</evidence>
<feature type="region of interest" description="Disordered" evidence="6">
    <location>
        <begin position="409"/>
        <end position="448"/>
    </location>
</feature>
<accession>F0X8L0</accession>
<dbReference type="GO" id="GO:0032366">
    <property type="term" value="P:intracellular sterol transport"/>
    <property type="evidence" value="ECO:0007669"/>
    <property type="project" value="TreeGrafter"/>
</dbReference>
<dbReference type="SMART" id="SM00568">
    <property type="entry name" value="GRAM"/>
    <property type="match status" value="1"/>
</dbReference>
<evidence type="ECO:0000313" key="9">
    <source>
        <dbReference type="EMBL" id="EFX05740.1"/>
    </source>
</evidence>
<feature type="region of interest" description="Disordered" evidence="6">
    <location>
        <begin position="1053"/>
        <end position="1092"/>
    </location>
</feature>
<dbReference type="PROSITE" id="PS51778">
    <property type="entry name" value="VAST"/>
    <property type="match status" value="1"/>
</dbReference>
<dbReference type="PANTHER" id="PTHR23319">
    <property type="entry name" value="GRAM DOMAIN CONTAINING 1B, ISOFORM E"/>
    <property type="match status" value="1"/>
</dbReference>
<dbReference type="GO" id="GO:0032541">
    <property type="term" value="C:cortical endoplasmic reticulum"/>
    <property type="evidence" value="ECO:0007669"/>
    <property type="project" value="TreeGrafter"/>
</dbReference>
<evidence type="ECO:0000256" key="3">
    <source>
        <dbReference type="ARBA" id="ARBA00022692"/>
    </source>
</evidence>
<keyword evidence="10" id="KW-1185">Reference proteome</keyword>
<dbReference type="eggNOG" id="KOG1032">
    <property type="taxonomic scope" value="Eukaryota"/>
</dbReference>
<feature type="region of interest" description="Disordered" evidence="6">
    <location>
        <begin position="553"/>
        <end position="572"/>
    </location>
</feature>
<feature type="region of interest" description="Disordered" evidence="6">
    <location>
        <begin position="277"/>
        <end position="383"/>
    </location>
</feature>
<dbReference type="Gene3D" id="2.30.29.30">
    <property type="entry name" value="Pleckstrin-homology domain (PH domain)/Phosphotyrosine-binding domain (PTB)"/>
    <property type="match status" value="1"/>
</dbReference>
<evidence type="ECO:0000256" key="7">
    <source>
        <dbReference type="SAM" id="Phobius"/>
    </source>
</evidence>
<feature type="compositionally biased region" description="Basic and acidic residues" evidence="6">
    <location>
        <begin position="57"/>
        <end position="67"/>
    </location>
</feature>
<dbReference type="Proteomes" id="UP000007796">
    <property type="component" value="Unassembled WGS sequence"/>
</dbReference>
<feature type="compositionally biased region" description="Polar residues" evidence="6">
    <location>
        <begin position="137"/>
        <end position="161"/>
    </location>
</feature>
<dbReference type="GO" id="GO:0120015">
    <property type="term" value="F:sterol transfer activity"/>
    <property type="evidence" value="ECO:0007669"/>
    <property type="project" value="TreeGrafter"/>
</dbReference>
<feature type="compositionally biased region" description="Polar residues" evidence="6">
    <location>
        <begin position="596"/>
        <end position="605"/>
    </location>
</feature>
<dbReference type="STRING" id="655863.F0X8L0"/>
<evidence type="ECO:0000259" key="8">
    <source>
        <dbReference type="PROSITE" id="PS51778"/>
    </source>
</evidence>
<feature type="compositionally biased region" description="Basic residues" evidence="6">
    <location>
        <begin position="1065"/>
        <end position="1074"/>
    </location>
</feature>
<feature type="compositionally biased region" description="Low complexity" evidence="6">
    <location>
        <begin position="36"/>
        <end position="48"/>
    </location>
</feature>
<dbReference type="CDD" id="cd13220">
    <property type="entry name" value="PH-GRAM_GRAMDC"/>
    <property type="match status" value="1"/>
</dbReference>